<evidence type="ECO:0000256" key="1">
    <source>
        <dbReference type="SAM" id="MobiDB-lite"/>
    </source>
</evidence>
<evidence type="ECO:0008006" key="3">
    <source>
        <dbReference type="Google" id="ProtNLM"/>
    </source>
</evidence>
<feature type="region of interest" description="Disordered" evidence="1">
    <location>
        <begin position="1"/>
        <end position="42"/>
    </location>
</feature>
<name>A0A7S4QEV5_9STRA</name>
<feature type="compositionally biased region" description="Low complexity" evidence="1">
    <location>
        <begin position="25"/>
        <end position="37"/>
    </location>
</feature>
<proteinExistence type="predicted"/>
<gene>
    <name evidence="2" type="ORF">DBRI00130_LOCUS1820</name>
</gene>
<reference evidence="2" key="1">
    <citation type="submission" date="2021-01" db="EMBL/GenBank/DDBJ databases">
        <authorList>
            <person name="Corre E."/>
            <person name="Pelletier E."/>
            <person name="Niang G."/>
            <person name="Scheremetjew M."/>
            <person name="Finn R."/>
            <person name="Kale V."/>
            <person name="Holt S."/>
            <person name="Cochrane G."/>
            <person name="Meng A."/>
            <person name="Brown T."/>
            <person name="Cohen L."/>
        </authorList>
    </citation>
    <scope>NUCLEOTIDE SEQUENCE</scope>
    <source>
        <strain evidence="2">GSO104</strain>
    </source>
</reference>
<organism evidence="2">
    <name type="scientific">Ditylum brightwellii</name>
    <dbReference type="NCBI Taxonomy" id="49249"/>
    <lineage>
        <taxon>Eukaryota</taxon>
        <taxon>Sar</taxon>
        <taxon>Stramenopiles</taxon>
        <taxon>Ochrophyta</taxon>
        <taxon>Bacillariophyta</taxon>
        <taxon>Mediophyceae</taxon>
        <taxon>Lithodesmiophycidae</taxon>
        <taxon>Lithodesmiales</taxon>
        <taxon>Lithodesmiaceae</taxon>
        <taxon>Ditylum</taxon>
    </lineage>
</organism>
<sequence>MGHKQSKLNSNQSSEKKNQPKVENETNNNENHNDTTNKPISYPVVGTESIMKKKKHGTSETPVQKNLRWGCDFKTADRICNYNRHYAEHSGYFQKKKLFLKDAEKCKKANKTMLFYDSNTGKPLYEAPKGRGWDEFLRESRAHGWPSFRDPEVIWDDVRCLKNGEAVSMAGTHLGHNLPDGKGNRYCINLVSIAGRPIQ</sequence>
<dbReference type="EMBL" id="HBNS01002271">
    <property type="protein sequence ID" value="CAE4581568.1"/>
    <property type="molecule type" value="Transcribed_RNA"/>
</dbReference>
<protein>
    <recommendedName>
        <fullName evidence="3">MsrB domain-containing protein</fullName>
    </recommendedName>
</protein>
<feature type="compositionally biased region" description="Basic and acidic residues" evidence="1">
    <location>
        <begin position="14"/>
        <end position="24"/>
    </location>
</feature>
<dbReference type="Gene3D" id="2.170.150.20">
    <property type="entry name" value="Peptide methionine sulfoxide reductase"/>
    <property type="match status" value="1"/>
</dbReference>
<accession>A0A7S4QEV5</accession>
<evidence type="ECO:0000313" key="2">
    <source>
        <dbReference type="EMBL" id="CAE4581568.1"/>
    </source>
</evidence>
<dbReference type="SUPFAM" id="SSF51316">
    <property type="entry name" value="Mss4-like"/>
    <property type="match status" value="1"/>
</dbReference>
<dbReference type="InterPro" id="IPR011057">
    <property type="entry name" value="Mss4-like_sf"/>
</dbReference>
<dbReference type="AlphaFoldDB" id="A0A7S4QEV5"/>